<protein>
    <submittedName>
        <fullName evidence="2">Uncharacterized protein</fullName>
    </submittedName>
</protein>
<feature type="compositionally biased region" description="Polar residues" evidence="1">
    <location>
        <begin position="77"/>
        <end position="89"/>
    </location>
</feature>
<proteinExistence type="predicted"/>
<feature type="region of interest" description="Disordered" evidence="1">
    <location>
        <begin position="25"/>
        <end position="56"/>
    </location>
</feature>
<gene>
    <name evidence="2" type="ORF">PIB30_111768</name>
</gene>
<evidence type="ECO:0000313" key="2">
    <source>
        <dbReference type="EMBL" id="MED6203051.1"/>
    </source>
</evidence>
<sequence length="111" mass="11629">MIVSTCGHPLPISLIPHPSFLTTISQALITPSNHPPPPQAPNTAGPPPPPQAATPLVFPQAPSVLVVYLPPLRPVVTSSSTSHGNTPESSRVFVLVQSCEIQPPQHSSSRP</sequence>
<keyword evidence="3" id="KW-1185">Reference proteome</keyword>
<name>A0ABU6Y0G5_9FABA</name>
<evidence type="ECO:0000313" key="3">
    <source>
        <dbReference type="Proteomes" id="UP001341840"/>
    </source>
</evidence>
<comment type="caution">
    <text evidence="2">The sequence shown here is derived from an EMBL/GenBank/DDBJ whole genome shotgun (WGS) entry which is preliminary data.</text>
</comment>
<feature type="compositionally biased region" description="Pro residues" evidence="1">
    <location>
        <begin position="33"/>
        <end position="52"/>
    </location>
</feature>
<feature type="region of interest" description="Disordered" evidence="1">
    <location>
        <begin position="76"/>
        <end position="111"/>
    </location>
</feature>
<evidence type="ECO:0000256" key="1">
    <source>
        <dbReference type="SAM" id="MobiDB-lite"/>
    </source>
</evidence>
<dbReference type="EMBL" id="JASCZI010218828">
    <property type="protein sequence ID" value="MED6203051.1"/>
    <property type="molecule type" value="Genomic_DNA"/>
</dbReference>
<organism evidence="2 3">
    <name type="scientific">Stylosanthes scabra</name>
    <dbReference type="NCBI Taxonomy" id="79078"/>
    <lineage>
        <taxon>Eukaryota</taxon>
        <taxon>Viridiplantae</taxon>
        <taxon>Streptophyta</taxon>
        <taxon>Embryophyta</taxon>
        <taxon>Tracheophyta</taxon>
        <taxon>Spermatophyta</taxon>
        <taxon>Magnoliopsida</taxon>
        <taxon>eudicotyledons</taxon>
        <taxon>Gunneridae</taxon>
        <taxon>Pentapetalae</taxon>
        <taxon>rosids</taxon>
        <taxon>fabids</taxon>
        <taxon>Fabales</taxon>
        <taxon>Fabaceae</taxon>
        <taxon>Papilionoideae</taxon>
        <taxon>50 kb inversion clade</taxon>
        <taxon>dalbergioids sensu lato</taxon>
        <taxon>Dalbergieae</taxon>
        <taxon>Pterocarpus clade</taxon>
        <taxon>Stylosanthes</taxon>
    </lineage>
</organism>
<reference evidence="2 3" key="1">
    <citation type="journal article" date="2023" name="Plants (Basel)">
        <title>Bridging the Gap: Combining Genomics and Transcriptomics Approaches to Understand Stylosanthes scabra, an Orphan Legume from the Brazilian Caatinga.</title>
        <authorList>
            <person name="Ferreira-Neto J.R.C."/>
            <person name="da Silva M.D."/>
            <person name="Binneck E."/>
            <person name="de Melo N.F."/>
            <person name="da Silva R.H."/>
            <person name="de Melo A.L.T.M."/>
            <person name="Pandolfi V."/>
            <person name="Bustamante F.O."/>
            <person name="Brasileiro-Vidal A.C."/>
            <person name="Benko-Iseppon A.M."/>
        </authorList>
    </citation>
    <scope>NUCLEOTIDE SEQUENCE [LARGE SCALE GENOMIC DNA]</scope>
    <source>
        <tissue evidence="2">Leaves</tissue>
    </source>
</reference>
<dbReference type="Proteomes" id="UP001341840">
    <property type="component" value="Unassembled WGS sequence"/>
</dbReference>
<accession>A0ABU6Y0G5</accession>